<gene>
    <name evidence="1" type="ORF">A176_006236</name>
</gene>
<dbReference type="Gene3D" id="3.40.140.10">
    <property type="entry name" value="Cytidine Deaminase, domain 2"/>
    <property type="match status" value="1"/>
</dbReference>
<dbReference type="KEGG" id="mym:A176_006236"/>
<proteinExistence type="predicted"/>
<name>A0A0H4X2D9_9BACT</name>
<evidence type="ECO:0000313" key="2">
    <source>
        <dbReference type="Proteomes" id="UP000009026"/>
    </source>
</evidence>
<dbReference type="Proteomes" id="UP000009026">
    <property type="component" value="Chromosome"/>
</dbReference>
<evidence type="ECO:0000313" key="1">
    <source>
        <dbReference type="EMBL" id="AKQ69324.1"/>
    </source>
</evidence>
<dbReference type="STRING" id="1297742.A176_006236"/>
<dbReference type="PATRIC" id="fig|1297742.4.peg.6328"/>
<protein>
    <submittedName>
        <fullName evidence="1">Putative lipoprotein</fullName>
    </submittedName>
</protein>
<keyword evidence="1" id="KW-0449">Lipoprotein</keyword>
<reference evidence="1 2" key="1">
    <citation type="journal article" date="2016" name="PLoS ONE">
        <title>Complete Genome Sequence and Comparative Genomics of a Novel Myxobacterium Myxococcus hansupus.</title>
        <authorList>
            <person name="Sharma G."/>
            <person name="Narwani T."/>
            <person name="Subramanian S."/>
        </authorList>
    </citation>
    <scope>NUCLEOTIDE SEQUENCE [LARGE SCALE GENOMIC DNA]</scope>
    <source>
        <strain evidence="2">mixupus</strain>
    </source>
</reference>
<organism evidence="1 2">
    <name type="scientific">Pseudomyxococcus hansupus</name>
    <dbReference type="NCBI Taxonomy" id="1297742"/>
    <lineage>
        <taxon>Bacteria</taxon>
        <taxon>Pseudomonadati</taxon>
        <taxon>Myxococcota</taxon>
        <taxon>Myxococcia</taxon>
        <taxon>Myxococcales</taxon>
        <taxon>Cystobacterineae</taxon>
        <taxon>Myxococcaceae</taxon>
        <taxon>Pseudomyxococcus</taxon>
    </lineage>
</organism>
<dbReference type="EMBL" id="CP012109">
    <property type="protein sequence ID" value="AKQ69324.1"/>
    <property type="molecule type" value="Genomic_DNA"/>
</dbReference>
<keyword evidence="2" id="KW-1185">Reference proteome</keyword>
<sequence length="175" mass="20052">MWVRGPWPAIQPSRDIDDVIDQLCPAIMQMDGAQAKNFGQEYCGAIYTLRDGMHHASFPSPLGRTTIVFEDKRKSCHAPRYVDDSRGYASIVADYHSHPWFPSPMSPEDRRANHQRWLIRVQFDAECRVMKLIPNLGDPERPGEVYVRRGKRWQLIGIITPADKPFGYITPVDDA</sequence>
<dbReference type="SUPFAM" id="SSF102712">
    <property type="entry name" value="JAB1/MPN domain"/>
    <property type="match status" value="1"/>
</dbReference>
<accession>A0A0H4X2D9</accession>
<dbReference type="AlphaFoldDB" id="A0A0H4X2D9"/>